<dbReference type="SUPFAM" id="SSF54285">
    <property type="entry name" value="MoaD/ThiS"/>
    <property type="match status" value="1"/>
</dbReference>
<protein>
    <submittedName>
        <fullName evidence="1">Molybdopterin synthase sulfur carrier subunit</fullName>
    </submittedName>
</protein>
<reference evidence="1 2" key="1">
    <citation type="submission" date="2016-03" db="EMBL/GenBank/DDBJ databases">
        <title>Draft Genome Assembly of Pseudomonas putida strain CBF10-2.</title>
        <authorList>
            <person name="Iyer R.S."/>
            <person name="Damania A."/>
        </authorList>
    </citation>
    <scope>NUCLEOTIDE SEQUENCE [LARGE SCALE GENOMIC DNA]</scope>
    <source>
        <strain evidence="1 2">CBF10-2</strain>
    </source>
</reference>
<proteinExistence type="predicted"/>
<dbReference type="RefSeq" id="WP_064301529.1">
    <property type="nucleotide sequence ID" value="NZ_LUCV01000005.1"/>
</dbReference>
<dbReference type="Proteomes" id="UP000077752">
    <property type="component" value="Unassembled WGS sequence"/>
</dbReference>
<dbReference type="InterPro" id="IPR016155">
    <property type="entry name" value="Mopterin_synth/thiamin_S_b"/>
</dbReference>
<dbReference type="Pfam" id="PF02597">
    <property type="entry name" value="ThiS"/>
    <property type="match status" value="1"/>
</dbReference>
<gene>
    <name evidence="1" type="ORF">AYO28_08000</name>
</gene>
<evidence type="ECO:0000313" key="1">
    <source>
        <dbReference type="EMBL" id="OAI94547.1"/>
    </source>
</evidence>
<name>A0A177SU64_PSEPU</name>
<dbReference type="InterPro" id="IPR012675">
    <property type="entry name" value="Beta-grasp_dom_sf"/>
</dbReference>
<dbReference type="AlphaFoldDB" id="A0A177SU64"/>
<dbReference type="InterPro" id="IPR003749">
    <property type="entry name" value="ThiS/MoaD-like"/>
</dbReference>
<dbReference type="PANTHER" id="PTHR38031">
    <property type="entry name" value="SULFUR CARRIER PROTEIN SLR0821-RELATED"/>
    <property type="match status" value="1"/>
</dbReference>
<dbReference type="InterPro" id="IPR052045">
    <property type="entry name" value="Sulfur_Carrier/Prot_Modifier"/>
</dbReference>
<accession>A0A177SU64</accession>
<sequence length="90" mass="9744">MSVSVMVPTLLRPLTDGQKKVEAQGETVRHIIDHLDSRYPGIKARLVHQDEVHRFVNIYVNDDDIRFAAGLATSVAPGAKLTVLPAVAGG</sequence>
<dbReference type="PANTHER" id="PTHR38031:SF1">
    <property type="entry name" value="SULFUR CARRIER PROTEIN CYSO"/>
    <property type="match status" value="1"/>
</dbReference>
<dbReference type="Gene3D" id="3.10.20.30">
    <property type="match status" value="1"/>
</dbReference>
<dbReference type="EMBL" id="LUCV01000005">
    <property type="protein sequence ID" value="OAI94547.1"/>
    <property type="molecule type" value="Genomic_DNA"/>
</dbReference>
<comment type="caution">
    <text evidence="1">The sequence shown here is derived from an EMBL/GenBank/DDBJ whole genome shotgun (WGS) entry which is preliminary data.</text>
</comment>
<evidence type="ECO:0000313" key="2">
    <source>
        <dbReference type="Proteomes" id="UP000077752"/>
    </source>
</evidence>
<organism evidence="1 2">
    <name type="scientific">Pseudomonas putida</name>
    <name type="common">Arthrobacter siderocapsulatus</name>
    <dbReference type="NCBI Taxonomy" id="303"/>
    <lineage>
        <taxon>Bacteria</taxon>
        <taxon>Pseudomonadati</taxon>
        <taxon>Pseudomonadota</taxon>
        <taxon>Gammaproteobacteria</taxon>
        <taxon>Pseudomonadales</taxon>
        <taxon>Pseudomonadaceae</taxon>
        <taxon>Pseudomonas</taxon>
    </lineage>
</organism>